<dbReference type="InterPro" id="IPR017900">
    <property type="entry name" value="4Fe4S_Fe_S_CS"/>
</dbReference>
<keyword evidence="4" id="KW-0411">Iron-sulfur</keyword>
<dbReference type="EMBL" id="JAACAK010000113">
    <property type="protein sequence ID" value="NIR76110.1"/>
    <property type="molecule type" value="Genomic_DNA"/>
</dbReference>
<dbReference type="PANTHER" id="PTHR43177:SF3">
    <property type="entry name" value="PROTEIN NRFC HOMOLOG"/>
    <property type="match status" value="1"/>
</dbReference>
<dbReference type="Proteomes" id="UP000702544">
    <property type="component" value="Unassembled WGS sequence"/>
</dbReference>
<dbReference type="PROSITE" id="PS51379">
    <property type="entry name" value="4FE4S_FER_2"/>
    <property type="match status" value="3"/>
</dbReference>
<organism evidence="6 7">
    <name type="scientific">Candidatus Kutchimonas denitrificans</name>
    <dbReference type="NCBI Taxonomy" id="3056748"/>
    <lineage>
        <taxon>Bacteria</taxon>
        <taxon>Pseudomonadati</taxon>
        <taxon>Gemmatimonadota</taxon>
        <taxon>Gemmatimonadia</taxon>
        <taxon>Candidatus Palauibacterales</taxon>
        <taxon>Candidatus Palauibacteraceae</taxon>
        <taxon>Candidatus Kutchimonas</taxon>
    </lineage>
</organism>
<evidence type="ECO:0000256" key="4">
    <source>
        <dbReference type="ARBA" id="ARBA00023014"/>
    </source>
</evidence>
<dbReference type="InterPro" id="IPR017896">
    <property type="entry name" value="4Fe4S_Fe-S-bd"/>
</dbReference>
<feature type="domain" description="4Fe-4S ferredoxin-type" evidence="5">
    <location>
        <begin position="131"/>
        <end position="162"/>
    </location>
</feature>
<evidence type="ECO:0000256" key="3">
    <source>
        <dbReference type="ARBA" id="ARBA00023004"/>
    </source>
</evidence>
<evidence type="ECO:0000313" key="7">
    <source>
        <dbReference type="Proteomes" id="UP000702544"/>
    </source>
</evidence>
<evidence type="ECO:0000259" key="5">
    <source>
        <dbReference type="PROSITE" id="PS51379"/>
    </source>
</evidence>
<dbReference type="CDD" id="cd10551">
    <property type="entry name" value="PsrB"/>
    <property type="match status" value="1"/>
</dbReference>
<protein>
    <submittedName>
        <fullName evidence="6">4Fe-4S dicluster domain-containing protein</fullName>
    </submittedName>
</protein>
<dbReference type="Gene3D" id="3.30.70.20">
    <property type="match status" value="2"/>
</dbReference>
<evidence type="ECO:0000313" key="6">
    <source>
        <dbReference type="EMBL" id="NIR76110.1"/>
    </source>
</evidence>
<evidence type="ECO:0000256" key="1">
    <source>
        <dbReference type="ARBA" id="ARBA00022485"/>
    </source>
</evidence>
<dbReference type="GO" id="GO:0051539">
    <property type="term" value="F:4 iron, 4 sulfur cluster binding"/>
    <property type="evidence" value="ECO:0007669"/>
    <property type="project" value="UniProtKB-KW"/>
</dbReference>
<keyword evidence="2" id="KW-0479">Metal-binding</keyword>
<reference evidence="6 7" key="1">
    <citation type="submission" date="2020-01" db="EMBL/GenBank/DDBJ databases">
        <title>Genomes assembled from Gulf of Kutch pelagic sediment metagenomes.</title>
        <authorList>
            <person name="Chandrashekar M."/>
            <person name="Mahajan M.S."/>
            <person name="Dave K.J."/>
            <person name="Vatsa P."/>
            <person name="Nathani N.M."/>
        </authorList>
    </citation>
    <scope>NUCLEOTIDE SEQUENCE [LARGE SCALE GENOMIC DNA]</scope>
    <source>
        <strain evidence="6">KS3-K002</strain>
    </source>
</reference>
<keyword evidence="1" id="KW-0004">4Fe-4S</keyword>
<dbReference type="Pfam" id="PF00037">
    <property type="entry name" value="Fer4"/>
    <property type="match status" value="1"/>
</dbReference>
<dbReference type="SUPFAM" id="SSF54862">
    <property type="entry name" value="4Fe-4S ferredoxins"/>
    <property type="match status" value="1"/>
</dbReference>
<dbReference type="AlphaFoldDB" id="A0AAE5CCT4"/>
<feature type="domain" description="4Fe-4S ferredoxin-type" evidence="5">
    <location>
        <begin position="163"/>
        <end position="192"/>
    </location>
</feature>
<dbReference type="PROSITE" id="PS00198">
    <property type="entry name" value="4FE4S_FER_1"/>
    <property type="match status" value="2"/>
</dbReference>
<keyword evidence="3" id="KW-0408">Iron</keyword>
<dbReference type="GO" id="GO:0046872">
    <property type="term" value="F:metal ion binding"/>
    <property type="evidence" value="ECO:0007669"/>
    <property type="project" value="UniProtKB-KW"/>
</dbReference>
<accession>A0AAE5CCT4</accession>
<dbReference type="Pfam" id="PF13247">
    <property type="entry name" value="Fer4_11"/>
    <property type="match status" value="1"/>
</dbReference>
<comment type="caution">
    <text evidence="6">The sequence shown here is derived from an EMBL/GenBank/DDBJ whole genome shotgun (WGS) entry which is preliminary data.</text>
</comment>
<sequence length="267" mass="29840">MNPSERDPAREESTRPTQEVDRREFLKACSLLAPIILGVVRVPLLNAQESEGDDYDPSEHFYAMGIDVDKCIGCGQCVVACGTENDVPDEPYFFNTWVERYLIRTDGEVEVDSPNGGMEGFPPTTAEGDIRRSFFVPKLCNHCANPPCVQVCPVGATFKTEDGVVLVDDEYCIGCRYCIQACPYGARWLDPEKHVAAKCTFCYHRIVEGLVPACVEVCPTGARIFGEVERRATPLARFMRFNEVQVLKPHLNTEPKAYYANLDGEVR</sequence>
<dbReference type="PANTHER" id="PTHR43177">
    <property type="entry name" value="PROTEIN NRFC"/>
    <property type="match status" value="1"/>
</dbReference>
<name>A0AAE5CCT4_9BACT</name>
<gene>
    <name evidence="6" type="ORF">GWO12_13525</name>
</gene>
<evidence type="ECO:0000256" key="2">
    <source>
        <dbReference type="ARBA" id="ARBA00022723"/>
    </source>
</evidence>
<feature type="domain" description="4Fe-4S ferredoxin-type" evidence="5">
    <location>
        <begin position="62"/>
        <end position="91"/>
    </location>
</feature>
<dbReference type="InterPro" id="IPR050954">
    <property type="entry name" value="ET_IronSulfur_Cluster-Binding"/>
</dbReference>
<proteinExistence type="predicted"/>